<dbReference type="Pfam" id="PF01796">
    <property type="entry name" value="OB_ChsH2_C"/>
    <property type="match status" value="1"/>
</dbReference>
<dbReference type="SUPFAM" id="SSF50249">
    <property type="entry name" value="Nucleic acid-binding proteins"/>
    <property type="match status" value="1"/>
</dbReference>
<dbReference type="InterPro" id="IPR052513">
    <property type="entry name" value="Thioester_dehydratase-like"/>
</dbReference>
<dbReference type="PANTHER" id="PTHR34075:SF5">
    <property type="entry name" value="BLR3430 PROTEIN"/>
    <property type="match status" value="1"/>
</dbReference>
<dbReference type="Pfam" id="PF12172">
    <property type="entry name" value="zf-ChsH2"/>
    <property type="match status" value="1"/>
</dbReference>
<feature type="domain" description="ChsH2 rubredoxin-like zinc ribbon" evidence="2">
    <location>
        <begin position="20"/>
        <end position="54"/>
    </location>
</feature>
<gene>
    <name evidence="3" type="ORF">KTA_38610</name>
</gene>
<evidence type="ECO:0000259" key="2">
    <source>
        <dbReference type="Pfam" id="PF12172"/>
    </source>
</evidence>
<name>A0A455T875_9CHLR</name>
<sequence length="136" mass="15465">MSEEPTYALPQSDPESAPYWEGIQQGELRIQFCTACQRHVFYPRLLCPHCHSNQLTWVTASGRGMIYSYTVVHRAFGPFAAEAPFIIAIVELEEGVRLMTRLLDAPRERVRIGAPVRVTFDRVSGRPALPFFRLAE</sequence>
<proteinExistence type="predicted"/>
<organism evidence="3">
    <name type="scientific">Thermogemmatispora argillosa</name>
    <dbReference type="NCBI Taxonomy" id="2045280"/>
    <lineage>
        <taxon>Bacteria</taxon>
        <taxon>Bacillati</taxon>
        <taxon>Chloroflexota</taxon>
        <taxon>Ktedonobacteria</taxon>
        <taxon>Thermogemmatisporales</taxon>
        <taxon>Thermogemmatisporaceae</taxon>
        <taxon>Thermogemmatispora</taxon>
    </lineage>
</organism>
<evidence type="ECO:0000313" key="3">
    <source>
        <dbReference type="EMBL" id="BBH95662.1"/>
    </source>
</evidence>
<dbReference type="AlphaFoldDB" id="A0A455T875"/>
<dbReference type="InterPro" id="IPR022002">
    <property type="entry name" value="ChsH2_Znr"/>
</dbReference>
<protein>
    <recommendedName>
        <fullName evidence="4">DNA-binding protein</fullName>
    </recommendedName>
</protein>
<accession>A0A455T875</accession>
<dbReference type="EMBL" id="AP019377">
    <property type="protein sequence ID" value="BBH95662.1"/>
    <property type="molecule type" value="Genomic_DNA"/>
</dbReference>
<dbReference type="InterPro" id="IPR002878">
    <property type="entry name" value="ChsH2_C"/>
</dbReference>
<reference evidence="3" key="1">
    <citation type="submission" date="2018-12" db="EMBL/GenBank/DDBJ databases">
        <title>Novel natural products biosynthetic potential of the class Ktedonobacteria.</title>
        <authorList>
            <person name="Zheng Y."/>
            <person name="Saitou A."/>
            <person name="Wang C.M."/>
            <person name="Toyoda A."/>
            <person name="Minakuchi Y."/>
            <person name="Sekiguchi Y."/>
            <person name="Ueda K."/>
            <person name="Takano H."/>
            <person name="Sakai Y."/>
            <person name="Yokota A."/>
            <person name="Yabe S."/>
        </authorList>
    </citation>
    <scope>NUCLEOTIDE SEQUENCE</scope>
    <source>
        <strain evidence="3">A3-2</strain>
    </source>
</reference>
<dbReference type="Gene3D" id="6.10.30.10">
    <property type="match status" value="1"/>
</dbReference>
<evidence type="ECO:0008006" key="4">
    <source>
        <dbReference type="Google" id="ProtNLM"/>
    </source>
</evidence>
<evidence type="ECO:0000259" key="1">
    <source>
        <dbReference type="Pfam" id="PF01796"/>
    </source>
</evidence>
<dbReference type="PANTHER" id="PTHR34075">
    <property type="entry name" value="BLR3430 PROTEIN"/>
    <property type="match status" value="1"/>
</dbReference>
<feature type="domain" description="ChsH2 C-terminal OB-fold" evidence="1">
    <location>
        <begin position="57"/>
        <end position="121"/>
    </location>
</feature>
<dbReference type="InterPro" id="IPR012340">
    <property type="entry name" value="NA-bd_OB-fold"/>
</dbReference>